<reference evidence="1" key="1">
    <citation type="submission" date="2018-05" db="EMBL/GenBank/DDBJ databases">
        <authorList>
            <person name="Lanie J.A."/>
            <person name="Ng W.-L."/>
            <person name="Kazmierczak K.M."/>
            <person name="Andrzejewski T.M."/>
            <person name="Davidsen T.M."/>
            <person name="Wayne K.J."/>
            <person name="Tettelin H."/>
            <person name="Glass J.I."/>
            <person name="Rusch D."/>
            <person name="Podicherti R."/>
            <person name="Tsui H.-C.T."/>
            <person name="Winkler M.E."/>
        </authorList>
    </citation>
    <scope>NUCLEOTIDE SEQUENCE</scope>
</reference>
<accession>A0A382I7K3</accession>
<dbReference type="EMBL" id="UINC01065532">
    <property type="protein sequence ID" value="SVB95302.1"/>
    <property type="molecule type" value="Genomic_DNA"/>
</dbReference>
<dbReference type="AlphaFoldDB" id="A0A382I7K3"/>
<evidence type="ECO:0000313" key="1">
    <source>
        <dbReference type="EMBL" id="SVB95302.1"/>
    </source>
</evidence>
<organism evidence="1">
    <name type="scientific">marine metagenome</name>
    <dbReference type="NCBI Taxonomy" id="408172"/>
    <lineage>
        <taxon>unclassified sequences</taxon>
        <taxon>metagenomes</taxon>
        <taxon>ecological metagenomes</taxon>
    </lineage>
</organism>
<sequence length="151" mass="16751">MESSLAYEISVSSQQPLPLRLVDRRSEIDGTQLGSLKTRNRIDGSISADPPADLHLHELADLNPDDGDAVIEFCNTYGLLSLPQTVVEGHELPHVRSALRSWSQPPWHRTNDNLIDMGEIQLALRLLRAAAGTWINYRANGKLDSAWTDQG</sequence>
<name>A0A382I7K3_9ZZZZ</name>
<proteinExistence type="predicted"/>
<protein>
    <submittedName>
        <fullName evidence="1">Uncharacterized protein</fullName>
    </submittedName>
</protein>
<feature type="non-terminal residue" evidence="1">
    <location>
        <position position="151"/>
    </location>
</feature>
<gene>
    <name evidence="1" type="ORF">METZ01_LOCUS248156</name>
</gene>